<feature type="domain" description="Paired" evidence="9">
    <location>
        <begin position="1"/>
        <end position="126"/>
    </location>
</feature>
<dbReference type="PRINTS" id="PR00027">
    <property type="entry name" value="PAIREDBOX"/>
</dbReference>
<feature type="compositionally biased region" description="Low complexity" evidence="8">
    <location>
        <begin position="150"/>
        <end position="162"/>
    </location>
</feature>
<dbReference type="EMBL" id="CATNWA010014048">
    <property type="protein sequence ID" value="CAI9566585.1"/>
    <property type="molecule type" value="Genomic_DNA"/>
</dbReference>
<keyword evidence="7" id="KW-0539">Nucleus</keyword>
<dbReference type="InterPro" id="IPR009057">
    <property type="entry name" value="Homeodomain-like_sf"/>
</dbReference>
<keyword evidence="2" id="KW-0217">Developmental protein</keyword>
<dbReference type="CDD" id="cd00131">
    <property type="entry name" value="PAX"/>
    <property type="match status" value="1"/>
</dbReference>
<keyword evidence="4" id="KW-0805">Transcription regulation</keyword>
<dbReference type="Pfam" id="PF00292">
    <property type="entry name" value="PAX"/>
    <property type="match status" value="1"/>
</dbReference>
<comment type="caution">
    <text evidence="10">The sequence shown here is derived from an EMBL/GenBank/DDBJ whole genome shotgun (WGS) entry which is preliminary data.</text>
</comment>
<dbReference type="SUPFAM" id="SSF46689">
    <property type="entry name" value="Homeodomain-like"/>
    <property type="match status" value="1"/>
</dbReference>
<evidence type="ECO:0000256" key="2">
    <source>
        <dbReference type="ARBA" id="ARBA00022473"/>
    </source>
</evidence>
<keyword evidence="3" id="KW-0563">Paired box</keyword>
<protein>
    <recommendedName>
        <fullName evidence="9">Paired domain-containing protein</fullName>
    </recommendedName>
</protein>
<feature type="region of interest" description="Disordered" evidence="8">
    <location>
        <begin position="127"/>
        <end position="232"/>
    </location>
</feature>
<evidence type="ECO:0000256" key="5">
    <source>
        <dbReference type="ARBA" id="ARBA00023125"/>
    </source>
</evidence>
<dbReference type="PANTHER" id="PTHR45636">
    <property type="entry name" value="PAIRED BOX PROTEIN PAX-6-RELATED-RELATED"/>
    <property type="match status" value="1"/>
</dbReference>
<evidence type="ECO:0000259" key="9">
    <source>
        <dbReference type="PROSITE" id="PS51057"/>
    </source>
</evidence>
<dbReference type="InterPro" id="IPR043182">
    <property type="entry name" value="PAIRED_DNA-bd_dom"/>
</dbReference>
<gene>
    <name evidence="10" type="ORF">SPARVUS_LOCUS6403148</name>
</gene>
<evidence type="ECO:0000256" key="7">
    <source>
        <dbReference type="ARBA" id="ARBA00023242"/>
    </source>
</evidence>
<comment type="subcellular location">
    <subcellularLocation>
        <location evidence="1">Nucleus</location>
    </subcellularLocation>
</comment>
<feature type="compositionally biased region" description="Basic and acidic residues" evidence="8">
    <location>
        <begin position="181"/>
        <end position="207"/>
    </location>
</feature>
<sequence length="435" mass="46666">MGVSTSSGGVFVNGRPLPDVVRQRIVELAHQGVRPCDISRQLRVSHGCVSKILGRYYETGSIKPGVIGGSKPKVATPKVVDKIAEYKRQNPTMFAWEIRDRLLAEGICDNDTVPSVSSINRIIRTKVQQPFHPTPDGSGTPVSAPGHTIVPSTASPPVSSASNDPVGSYSINGILGIPRSNGEKRKRDEGNMDTSHRAHMLNRDRLGILKSSQDGSDGSGPNGDSQSSVESLRKHLRADNFTQQQLEALDRVFERPSYPDVFQTSEHIKSEQANEYSLPALTPGLDEVKSSLSASGNADLGSNVSGPQSYPVVTGRDMTSTTLPGYPPHVPPTGQGSYPTSTLAGMVPGTNVSVHHSVQPVECCSCLSSSKPCLFHCRTGSGSEFSGNPYSHPQYTTYNEAWRFSNPALLSSPYYYSATSRGSAPPTAATAYDRH</sequence>
<keyword evidence="11" id="KW-1185">Reference proteome</keyword>
<dbReference type="SMART" id="SM00351">
    <property type="entry name" value="PAX"/>
    <property type="match status" value="1"/>
</dbReference>
<evidence type="ECO:0000313" key="11">
    <source>
        <dbReference type="Proteomes" id="UP001162483"/>
    </source>
</evidence>
<evidence type="ECO:0000313" key="10">
    <source>
        <dbReference type="EMBL" id="CAI9566585.1"/>
    </source>
</evidence>
<dbReference type="InterPro" id="IPR001523">
    <property type="entry name" value="Paired_dom"/>
</dbReference>
<dbReference type="InterPro" id="IPR036388">
    <property type="entry name" value="WH-like_DNA-bd_sf"/>
</dbReference>
<dbReference type="PROSITE" id="PS00034">
    <property type="entry name" value="PAIRED_1"/>
    <property type="match status" value="1"/>
</dbReference>
<evidence type="ECO:0000256" key="6">
    <source>
        <dbReference type="ARBA" id="ARBA00023163"/>
    </source>
</evidence>
<dbReference type="Pfam" id="PF12403">
    <property type="entry name" value="Pax2_C"/>
    <property type="match status" value="2"/>
</dbReference>
<dbReference type="Gene3D" id="1.10.10.10">
    <property type="entry name" value="Winged helix-like DNA-binding domain superfamily/Winged helix DNA-binding domain"/>
    <property type="match status" value="2"/>
</dbReference>
<name>A0ABN9D256_9NEOB</name>
<proteinExistence type="predicted"/>
<reference evidence="10" key="1">
    <citation type="submission" date="2023-05" db="EMBL/GenBank/DDBJ databases">
        <authorList>
            <person name="Stuckert A."/>
        </authorList>
    </citation>
    <scope>NUCLEOTIDE SEQUENCE</scope>
</reference>
<accession>A0ABN9D256</accession>
<dbReference type="InterPro" id="IPR043565">
    <property type="entry name" value="PAX_fam"/>
</dbReference>
<dbReference type="PANTHER" id="PTHR45636:SF19">
    <property type="entry name" value="PAIRED BOX PROTEIN PAX-2"/>
    <property type="match status" value="1"/>
</dbReference>
<keyword evidence="5" id="KW-0238">DNA-binding</keyword>
<evidence type="ECO:0000256" key="3">
    <source>
        <dbReference type="ARBA" id="ARBA00022724"/>
    </source>
</evidence>
<dbReference type="PROSITE" id="PS51057">
    <property type="entry name" value="PAIRED_2"/>
    <property type="match status" value="1"/>
</dbReference>
<dbReference type="InterPro" id="IPR022130">
    <property type="entry name" value="Pax2_C"/>
</dbReference>
<evidence type="ECO:0000256" key="8">
    <source>
        <dbReference type="SAM" id="MobiDB-lite"/>
    </source>
</evidence>
<dbReference type="Proteomes" id="UP001162483">
    <property type="component" value="Unassembled WGS sequence"/>
</dbReference>
<organism evidence="10 11">
    <name type="scientific">Staurois parvus</name>
    <dbReference type="NCBI Taxonomy" id="386267"/>
    <lineage>
        <taxon>Eukaryota</taxon>
        <taxon>Metazoa</taxon>
        <taxon>Chordata</taxon>
        <taxon>Craniata</taxon>
        <taxon>Vertebrata</taxon>
        <taxon>Euteleostomi</taxon>
        <taxon>Amphibia</taxon>
        <taxon>Batrachia</taxon>
        <taxon>Anura</taxon>
        <taxon>Neobatrachia</taxon>
        <taxon>Ranoidea</taxon>
        <taxon>Ranidae</taxon>
        <taxon>Staurois</taxon>
    </lineage>
</organism>
<keyword evidence="6" id="KW-0804">Transcription</keyword>
<evidence type="ECO:0000256" key="1">
    <source>
        <dbReference type="ARBA" id="ARBA00004123"/>
    </source>
</evidence>
<evidence type="ECO:0000256" key="4">
    <source>
        <dbReference type="ARBA" id="ARBA00023015"/>
    </source>
</evidence>